<dbReference type="Proteomes" id="UP000829194">
    <property type="component" value="Chromosome"/>
</dbReference>
<evidence type="ECO:0000313" key="2">
    <source>
        <dbReference type="EMBL" id="UNP31520.1"/>
    </source>
</evidence>
<sequence>MNQRTLRSARLSAIVCALGLAFAANNAAAQSSEVASAAVKACAVSGSVTVTVLGINTTLPLPCAGQAQVTAAGSDDNSALGIDLSLLGLVNVVKLDAVHQRADYTNLTDATALDGFSEAAGVSLVQNLVTAQGLRGSLSCDSLSGDTRLQCQATSTVADVRIAGGNVITLPSPIPRNFTVPVGGRLRLVVLGLPVEVPVGGALVLNQAAATGAGTNNVRVTHQAAQLGLGGSVSVGGLGLIAVRVEASASPSTITVNSTRPISAVTID</sequence>
<evidence type="ECO:0000256" key="1">
    <source>
        <dbReference type="SAM" id="SignalP"/>
    </source>
</evidence>
<feature type="chain" id="PRO_5045896442" description="Secreted protein" evidence="1">
    <location>
        <begin position="24"/>
        <end position="268"/>
    </location>
</feature>
<keyword evidence="3" id="KW-1185">Reference proteome</keyword>
<organism evidence="2 3">
    <name type="scientific">Lysobacter gummosus</name>
    <dbReference type="NCBI Taxonomy" id="262324"/>
    <lineage>
        <taxon>Bacteria</taxon>
        <taxon>Pseudomonadati</taxon>
        <taxon>Pseudomonadota</taxon>
        <taxon>Gammaproteobacteria</taxon>
        <taxon>Lysobacterales</taxon>
        <taxon>Lysobacteraceae</taxon>
        <taxon>Lysobacter</taxon>
    </lineage>
</organism>
<dbReference type="RefSeq" id="WP_057942648.1">
    <property type="nucleotide sequence ID" value="NZ_CP011131.1"/>
</dbReference>
<accession>A0ABY3XIR5</accession>
<gene>
    <name evidence="2" type="ORF">MOV92_09850</name>
</gene>
<evidence type="ECO:0000313" key="3">
    <source>
        <dbReference type="Proteomes" id="UP000829194"/>
    </source>
</evidence>
<dbReference type="EMBL" id="CP093547">
    <property type="protein sequence ID" value="UNP31520.1"/>
    <property type="molecule type" value="Genomic_DNA"/>
</dbReference>
<reference evidence="2 3" key="1">
    <citation type="submission" date="2022-03" db="EMBL/GenBank/DDBJ databases">
        <title>Complete genome sequence of Lysobacter capsici VKM B-2533 and Lysobacter gummosus 10.1.1, promising sources of lytic agents.</title>
        <authorList>
            <person name="Tarlachkov S.V."/>
            <person name="Kudryakova I.V."/>
            <person name="Afoshin A.S."/>
            <person name="Leontyevskaya E.A."/>
            <person name="Leontyevskaya N.V."/>
        </authorList>
    </citation>
    <scope>NUCLEOTIDE SEQUENCE [LARGE SCALE GENOMIC DNA]</scope>
    <source>
        <strain evidence="2 3">10.1.1</strain>
    </source>
</reference>
<protein>
    <recommendedName>
        <fullName evidence="4">Secreted protein</fullName>
    </recommendedName>
</protein>
<proteinExistence type="predicted"/>
<evidence type="ECO:0008006" key="4">
    <source>
        <dbReference type="Google" id="ProtNLM"/>
    </source>
</evidence>
<name>A0ABY3XIR5_9GAMM</name>
<keyword evidence="1" id="KW-0732">Signal</keyword>
<feature type="signal peptide" evidence="1">
    <location>
        <begin position="1"/>
        <end position="23"/>
    </location>
</feature>